<dbReference type="OrthoDB" id="2962349at2"/>
<dbReference type="RefSeq" id="WP_146240390.1">
    <property type="nucleotide sequence ID" value="NZ_QJSP01000003.1"/>
</dbReference>
<evidence type="ECO:0000313" key="2">
    <source>
        <dbReference type="Proteomes" id="UP000247591"/>
    </source>
</evidence>
<protein>
    <recommendedName>
        <fullName evidence="3">Heme peroxidase</fullName>
    </recommendedName>
</protein>
<dbReference type="Proteomes" id="UP000247591">
    <property type="component" value="Unassembled WGS sequence"/>
</dbReference>
<dbReference type="AlphaFoldDB" id="A0A318RS31"/>
<accession>A0A318RS31</accession>
<comment type="caution">
    <text evidence="1">The sequence shown here is derived from an EMBL/GenBank/DDBJ whole genome shotgun (WGS) entry which is preliminary data.</text>
</comment>
<name>A0A318RS31_WILLI</name>
<keyword evidence="2" id="KW-1185">Reference proteome</keyword>
<dbReference type="EMBL" id="QJSP01000003">
    <property type="protein sequence ID" value="PYE19500.1"/>
    <property type="molecule type" value="Genomic_DNA"/>
</dbReference>
<evidence type="ECO:0000313" key="1">
    <source>
        <dbReference type="EMBL" id="PYE19500.1"/>
    </source>
</evidence>
<proteinExistence type="predicted"/>
<reference evidence="1 2" key="1">
    <citation type="submission" date="2018-06" db="EMBL/GenBank/DDBJ databases">
        <title>Genomic Encyclopedia of Type Strains, Phase IV (KMG-IV): sequencing the most valuable type-strain genomes for metagenomic binning, comparative biology and taxonomic classification.</title>
        <authorList>
            <person name="Goeker M."/>
        </authorList>
    </citation>
    <scope>NUCLEOTIDE SEQUENCE [LARGE SCALE GENOMIC DNA]</scope>
    <source>
        <strain evidence="1 2">DSM 45521</strain>
    </source>
</reference>
<evidence type="ECO:0008006" key="3">
    <source>
        <dbReference type="Google" id="ProtNLM"/>
    </source>
</evidence>
<gene>
    <name evidence="1" type="ORF">DFR67_103413</name>
</gene>
<sequence length="235" mass="25438">MSAGVDVRVDALESALQSDLGDHAQWFRPRRYRDSLALSIIDAIFSTGARYATVENILDRYIAYREAQDGDATGDGAPELLATFAELGSSEAWAQDIGNRRPTSTTPGAPLKAEAVKEAATRLHAAGIATSEDLRVAADCDALHVVKAVWREVPGQRSGFTWSYLLLLAGIPAVQVDGIVATYVARALDVSGDDIDDDLVSELIDQVARRNEWLDTDIPTAIWRAEQRARSSGGR</sequence>
<organism evidence="1 2">
    <name type="scientific">Williamsia limnetica</name>
    <dbReference type="NCBI Taxonomy" id="882452"/>
    <lineage>
        <taxon>Bacteria</taxon>
        <taxon>Bacillati</taxon>
        <taxon>Actinomycetota</taxon>
        <taxon>Actinomycetes</taxon>
        <taxon>Mycobacteriales</taxon>
        <taxon>Nocardiaceae</taxon>
        <taxon>Williamsia</taxon>
    </lineage>
</organism>